<dbReference type="PANTHER" id="PTHR43072">
    <property type="entry name" value="N-ACETYLTRANSFERASE"/>
    <property type="match status" value="1"/>
</dbReference>
<dbReference type="Gene3D" id="3.40.630.30">
    <property type="match status" value="1"/>
</dbReference>
<organism evidence="2 3">
    <name type="scientific">Sneathiella marina</name>
    <dbReference type="NCBI Taxonomy" id="2950108"/>
    <lineage>
        <taxon>Bacteria</taxon>
        <taxon>Pseudomonadati</taxon>
        <taxon>Pseudomonadota</taxon>
        <taxon>Alphaproteobacteria</taxon>
        <taxon>Sneathiellales</taxon>
        <taxon>Sneathiellaceae</taxon>
        <taxon>Sneathiella</taxon>
    </lineage>
</organism>
<reference evidence="2" key="1">
    <citation type="submission" date="2022-06" db="EMBL/GenBank/DDBJ databases">
        <title>Sneathiella actinostolidae sp. nov., isolated from a sea anemonein the Western Pacific Ocean.</title>
        <authorList>
            <person name="Wei M.J."/>
        </authorList>
    </citation>
    <scope>NUCLEOTIDE SEQUENCE</scope>
    <source>
        <strain evidence="2">PHK-P5</strain>
    </source>
</reference>
<dbReference type="Proteomes" id="UP001056291">
    <property type="component" value="Chromosome"/>
</dbReference>
<dbReference type="PANTHER" id="PTHR43072:SF8">
    <property type="entry name" value="ACYLTRANSFERASE FABY-RELATED"/>
    <property type="match status" value="1"/>
</dbReference>
<gene>
    <name evidence="2" type="ORF">NBZ79_02740</name>
</gene>
<dbReference type="InterPro" id="IPR016181">
    <property type="entry name" value="Acyl_CoA_acyltransferase"/>
</dbReference>
<protein>
    <submittedName>
        <fullName evidence="2">GNAT family N-acetyltransferase</fullName>
    </submittedName>
</protein>
<dbReference type="PROSITE" id="PS51186">
    <property type="entry name" value="GNAT"/>
    <property type="match status" value="1"/>
</dbReference>
<dbReference type="Pfam" id="PF00583">
    <property type="entry name" value="Acetyltransf_1"/>
    <property type="match status" value="1"/>
</dbReference>
<proteinExistence type="predicted"/>
<name>A0ABY4W3X0_9PROT</name>
<dbReference type="EMBL" id="CP098747">
    <property type="protein sequence ID" value="USG61890.1"/>
    <property type="molecule type" value="Genomic_DNA"/>
</dbReference>
<sequence>MSELLDFDIRPSTPEDLPAITEIYGKSVESGLGSFEYTAPDILEMTVRRNNILEQQLPYIVAVRNGILLGFAYASPYRARAAYRFSVENSVYVRAEMHRQGIGKALLKKIITDCEELGKKQMIAVIGDSQNRNSISLHISLGFRLVGILESIGYKHDQWVDTVILQKNLE</sequence>
<evidence type="ECO:0000313" key="2">
    <source>
        <dbReference type="EMBL" id="USG61890.1"/>
    </source>
</evidence>
<feature type="domain" description="N-acetyltransferase" evidence="1">
    <location>
        <begin position="7"/>
        <end position="170"/>
    </location>
</feature>
<evidence type="ECO:0000313" key="3">
    <source>
        <dbReference type="Proteomes" id="UP001056291"/>
    </source>
</evidence>
<evidence type="ECO:0000259" key="1">
    <source>
        <dbReference type="PROSITE" id="PS51186"/>
    </source>
</evidence>
<dbReference type="InterPro" id="IPR000182">
    <property type="entry name" value="GNAT_dom"/>
</dbReference>
<dbReference type="CDD" id="cd04301">
    <property type="entry name" value="NAT_SF"/>
    <property type="match status" value="1"/>
</dbReference>
<dbReference type="SUPFAM" id="SSF55729">
    <property type="entry name" value="Acyl-CoA N-acyltransferases (Nat)"/>
    <property type="match status" value="1"/>
</dbReference>
<keyword evidence="3" id="KW-1185">Reference proteome</keyword>
<dbReference type="RefSeq" id="WP_251935268.1">
    <property type="nucleotide sequence ID" value="NZ_CP098747.1"/>
</dbReference>
<accession>A0ABY4W3X0</accession>